<dbReference type="GO" id="GO:0016020">
    <property type="term" value="C:membrane"/>
    <property type="evidence" value="ECO:0007669"/>
    <property type="project" value="UniProtKB-SubCell"/>
</dbReference>
<gene>
    <name evidence="7" type="ORF">B4U79_04480</name>
</gene>
<dbReference type="InterPro" id="IPR000832">
    <property type="entry name" value="GPCR_2_secretin-like"/>
</dbReference>
<evidence type="ECO:0000313" key="7">
    <source>
        <dbReference type="EMBL" id="RWS05597.1"/>
    </source>
</evidence>
<comment type="subcellular location">
    <subcellularLocation>
        <location evidence="1">Membrane</location>
        <topology evidence="1">Multi-pass membrane protein</topology>
    </subcellularLocation>
</comment>
<evidence type="ECO:0000256" key="4">
    <source>
        <dbReference type="ARBA" id="ARBA00023136"/>
    </source>
</evidence>
<reference evidence="7 8" key="1">
    <citation type="journal article" date="2018" name="Gigascience">
        <title>Genomes of trombidid mites reveal novel predicted allergens and laterally-transferred genes associated with secondary metabolism.</title>
        <authorList>
            <person name="Dong X."/>
            <person name="Chaisiri K."/>
            <person name="Xia D."/>
            <person name="Armstrong S.D."/>
            <person name="Fang Y."/>
            <person name="Donnelly M.J."/>
            <person name="Kadowaki T."/>
            <person name="McGarry J.W."/>
            <person name="Darby A.C."/>
            <person name="Makepeace B.L."/>
        </authorList>
    </citation>
    <scope>NUCLEOTIDE SEQUENCE [LARGE SCALE GENOMIC DNA]</scope>
    <source>
        <strain evidence="7">UoL-WK</strain>
    </source>
</reference>
<dbReference type="STRING" id="1965070.A0A443QRF5"/>
<name>A0A443QRF5_9ACAR</name>
<evidence type="ECO:0000256" key="1">
    <source>
        <dbReference type="ARBA" id="ARBA00004141"/>
    </source>
</evidence>
<comment type="caution">
    <text evidence="7">The sequence shown here is derived from an EMBL/GenBank/DDBJ whole genome shotgun (WGS) entry which is preliminary data.</text>
</comment>
<feature type="transmembrane region" description="Helical" evidence="5">
    <location>
        <begin position="229"/>
        <end position="253"/>
    </location>
</feature>
<dbReference type="GO" id="GO:0007166">
    <property type="term" value="P:cell surface receptor signaling pathway"/>
    <property type="evidence" value="ECO:0007669"/>
    <property type="project" value="InterPro"/>
</dbReference>
<keyword evidence="4 5" id="KW-0472">Membrane</keyword>
<feature type="transmembrane region" description="Helical" evidence="5">
    <location>
        <begin position="164"/>
        <end position="185"/>
    </location>
</feature>
<dbReference type="Proteomes" id="UP000285301">
    <property type="component" value="Unassembled WGS sequence"/>
</dbReference>
<dbReference type="GO" id="GO:0004930">
    <property type="term" value="F:G protein-coupled receptor activity"/>
    <property type="evidence" value="ECO:0007669"/>
    <property type="project" value="InterPro"/>
</dbReference>
<accession>A0A443QRF5</accession>
<dbReference type="AlphaFoldDB" id="A0A443QRF5"/>
<dbReference type="Pfam" id="PF00002">
    <property type="entry name" value="7tm_2"/>
    <property type="match status" value="1"/>
</dbReference>
<dbReference type="OrthoDB" id="6134459at2759"/>
<feature type="transmembrane region" description="Helical" evidence="5">
    <location>
        <begin position="273"/>
        <end position="290"/>
    </location>
</feature>
<keyword evidence="3 5" id="KW-1133">Transmembrane helix</keyword>
<evidence type="ECO:0000256" key="2">
    <source>
        <dbReference type="ARBA" id="ARBA00022692"/>
    </source>
</evidence>
<dbReference type="PANTHER" id="PTHR45902:SF1">
    <property type="entry name" value="LATROPHILIN RECEPTOR-LIKE PROTEIN A"/>
    <property type="match status" value="1"/>
</dbReference>
<dbReference type="PROSITE" id="PS50261">
    <property type="entry name" value="G_PROTEIN_RECEP_F2_4"/>
    <property type="match status" value="1"/>
</dbReference>
<evidence type="ECO:0000256" key="3">
    <source>
        <dbReference type="ARBA" id="ARBA00022989"/>
    </source>
</evidence>
<dbReference type="PANTHER" id="PTHR45902">
    <property type="entry name" value="LATROPHILIN RECEPTOR-LIKE PROTEIN A"/>
    <property type="match status" value="1"/>
</dbReference>
<feature type="domain" description="G-protein coupled receptors family 2 profile 2" evidence="6">
    <location>
        <begin position="162"/>
        <end position="412"/>
    </location>
</feature>
<feature type="transmembrane region" description="Helical" evidence="5">
    <location>
        <begin position="390"/>
        <end position="410"/>
    </location>
</feature>
<feature type="transmembrane region" description="Helical" evidence="5">
    <location>
        <begin position="197"/>
        <end position="217"/>
    </location>
</feature>
<evidence type="ECO:0000259" key="6">
    <source>
        <dbReference type="PROSITE" id="PS50261"/>
    </source>
</evidence>
<feature type="transmembrane region" description="Helical" evidence="5">
    <location>
        <begin position="316"/>
        <end position="340"/>
    </location>
</feature>
<dbReference type="CDD" id="cd15039">
    <property type="entry name" value="7tmB3_Methuselah-like"/>
    <property type="match status" value="1"/>
</dbReference>
<dbReference type="InterPro" id="IPR017981">
    <property type="entry name" value="GPCR_2-like_7TM"/>
</dbReference>
<dbReference type="Gene3D" id="1.20.1070.10">
    <property type="entry name" value="Rhodopsin 7-helix transmembrane proteins"/>
    <property type="match status" value="1"/>
</dbReference>
<keyword evidence="8" id="KW-1185">Reference proteome</keyword>
<organism evidence="7 8">
    <name type="scientific">Dinothrombium tinctorium</name>
    <dbReference type="NCBI Taxonomy" id="1965070"/>
    <lineage>
        <taxon>Eukaryota</taxon>
        <taxon>Metazoa</taxon>
        <taxon>Ecdysozoa</taxon>
        <taxon>Arthropoda</taxon>
        <taxon>Chelicerata</taxon>
        <taxon>Arachnida</taxon>
        <taxon>Acari</taxon>
        <taxon>Acariformes</taxon>
        <taxon>Trombidiformes</taxon>
        <taxon>Prostigmata</taxon>
        <taxon>Anystina</taxon>
        <taxon>Parasitengona</taxon>
        <taxon>Trombidioidea</taxon>
        <taxon>Trombidiidae</taxon>
        <taxon>Dinothrombium</taxon>
    </lineage>
</organism>
<evidence type="ECO:0000313" key="8">
    <source>
        <dbReference type="Proteomes" id="UP000285301"/>
    </source>
</evidence>
<dbReference type="EMBL" id="NCKU01004680">
    <property type="protein sequence ID" value="RWS05597.1"/>
    <property type="molecule type" value="Genomic_DNA"/>
</dbReference>
<dbReference type="InterPro" id="IPR053231">
    <property type="entry name" value="GPCR_LN-TM7"/>
</dbReference>
<evidence type="ECO:0000256" key="5">
    <source>
        <dbReference type="SAM" id="Phobius"/>
    </source>
</evidence>
<proteinExistence type="predicted"/>
<sequence>MGKLRKQLKFDSEKQNWRMLTSGNDSFECFFAQTQLLSRMEKNSHNVRLCGIDTCPNKSEKCDHYTSLVYSKSYKVYKNIECAKCNGETEGLSCIPFPSEIKELERLSFKTLLYFRVQQICSDDEIYDPFIDRCFNLQCHTWKNGCIARNLFPISSFVSKPQSLITMVCLLASILCLSLHLFVYSMISELRTVPGKMLMSLSSSLLAAHLTFLTTAFVKLRVKSIECTIIGILMHYLYLCSFSWMNVIAFDVWKGFGLKLNIANNSMLRFKRYAVYAWLIPAVIVSSAIVNEFCFPSNSLQPLYGTSNCWISQQNALLAFFAAPLFVTLFANVSMFCFTVRGLIKVEKITAILRKKEKISIVFYLKIAVIMGFTWIFGLLASFIDSDTLWYLFIILNGSQGVFIFIAFTLKRANVDLIRTRFTKG</sequence>
<keyword evidence="2 5" id="KW-0812">Transmembrane</keyword>
<protein>
    <recommendedName>
        <fullName evidence="6">G-protein coupled receptors family 2 profile 2 domain-containing protein</fullName>
    </recommendedName>
</protein>
<feature type="transmembrane region" description="Helical" evidence="5">
    <location>
        <begin position="361"/>
        <end position="384"/>
    </location>
</feature>